<evidence type="ECO:0000256" key="14">
    <source>
        <dbReference type="ARBA" id="ARBA00022723"/>
    </source>
</evidence>
<accession>A0A9P4NXU1</accession>
<comment type="similarity">
    <text evidence="22">In the central section; belongs to the HPPK family.</text>
</comment>
<evidence type="ECO:0000256" key="16">
    <source>
        <dbReference type="ARBA" id="ARBA00022777"/>
    </source>
</evidence>
<evidence type="ECO:0000256" key="7">
    <source>
        <dbReference type="ARBA" id="ARBA00005051"/>
    </source>
</evidence>
<dbReference type="PROSITE" id="PS50972">
    <property type="entry name" value="PTERIN_BINDING"/>
    <property type="match status" value="1"/>
</dbReference>
<evidence type="ECO:0000256" key="10">
    <source>
        <dbReference type="ARBA" id="ARBA00012458"/>
    </source>
</evidence>
<protein>
    <recommendedName>
        <fullName evidence="23">Folic acid synthesis protein FOL1</fullName>
        <ecNumber evidence="10">2.5.1.15</ecNumber>
        <ecNumber evidence="12">2.7.6.3</ecNumber>
        <ecNumber evidence="11">4.1.2.25</ecNumber>
    </recommendedName>
    <alternativeName>
        <fullName evidence="24">Folic acid synthesis protein fol1</fullName>
    </alternativeName>
</protein>
<dbReference type="InterPro" id="IPR006390">
    <property type="entry name" value="DHP_synth_dom"/>
</dbReference>
<dbReference type="EC" id="2.5.1.15" evidence="10"/>
<evidence type="ECO:0000256" key="19">
    <source>
        <dbReference type="ARBA" id="ARBA00022909"/>
    </source>
</evidence>
<keyword evidence="13" id="KW-0808">Transferase</keyword>
<evidence type="ECO:0000256" key="24">
    <source>
        <dbReference type="ARBA" id="ARBA00068111"/>
    </source>
</evidence>
<evidence type="ECO:0000256" key="22">
    <source>
        <dbReference type="ARBA" id="ARBA00061548"/>
    </source>
</evidence>
<keyword evidence="18" id="KW-0460">Magnesium</keyword>
<feature type="domain" description="Pterin-binding" evidence="25">
    <location>
        <begin position="195"/>
        <end position="469"/>
    </location>
</feature>
<dbReference type="PROSITE" id="PS00793">
    <property type="entry name" value="DHPS_2"/>
    <property type="match status" value="1"/>
</dbReference>
<dbReference type="InterPro" id="IPR000550">
    <property type="entry name" value="Hppk"/>
</dbReference>
<comment type="similarity">
    <text evidence="9">In the C-terminal section; belongs to the DHPS family.</text>
</comment>
<comment type="pathway">
    <text evidence="7">Cofactor biosynthesis; tetrahydrofolate biosynthesis; 2-amino-4-hydroxy-6-hydroxymethyl-7,8-dihydropteridine diphosphate from 7,8-dihydroneopterin triphosphate: step 4/4.</text>
</comment>
<dbReference type="GO" id="GO:0016301">
    <property type="term" value="F:kinase activity"/>
    <property type="evidence" value="ECO:0007669"/>
    <property type="project" value="UniProtKB-KW"/>
</dbReference>
<evidence type="ECO:0000256" key="13">
    <source>
        <dbReference type="ARBA" id="ARBA00022679"/>
    </source>
</evidence>
<dbReference type="FunFam" id="3.20.20.20:FF:000006">
    <property type="entry name" value="Dihydropteroate synthase"/>
    <property type="match status" value="1"/>
</dbReference>
<dbReference type="EMBL" id="MU007020">
    <property type="protein sequence ID" value="KAF2433607.1"/>
    <property type="molecule type" value="Genomic_DNA"/>
</dbReference>
<keyword evidence="27" id="KW-1185">Reference proteome</keyword>
<keyword evidence="15" id="KW-0547">Nucleotide-binding</keyword>
<dbReference type="OrthoDB" id="615426at2759"/>
<evidence type="ECO:0000256" key="20">
    <source>
        <dbReference type="ARBA" id="ARBA00023268"/>
    </source>
</evidence>
<dbReference type="CDD" id="cd00739">
    <property type="entry name" value="DHPS"/>
    <property type="match status" value="1"/>
</dbReference>
<dbReference type="GO" id="GO:0046654">
    <property type="term" value="P:tetrahydrofolate biosynthetic process"/>
    <property type="evidence" value="ECO:0007669"/>
    <property type="project" value="TreeGrafter"/>
</dbReference>
<evidence type="ECO:0000256" key="4">
    <source>
        <dbReference type="ARBA" id="ARBA00001946"/>
    </source>
</evidence>
<dbReference type="InterPro" id="IPR045031">
    <property type="entry name" value="DHP_synth-like"/>
</dbReference>
<dbReference type="GO" id="GO:0046656">
    <property type="term" value="P:folic acid biosynthetic process"/>
    <property type="evidence" value="ECO:0007669"/>
    <property type="project" value="UniProtKB-KW"/>
</dbReference>
<gene>
    <name evidence="26" type="ORF">EJ08DRAFT_583733</name>
</gene>
<evidence type="ECO:0000256" key="2">
    <source>
        <dbReference type="ARBA" id="ARBA00000198"/>
    </source>
</evidence>
<evidence type="ECO:0000256" key="15">
    <source>
        <dbReference type="ARBA" id="ARBA00022741"/>
    </source>
</evidence>
<dbReference type="InterPro" id="IPR035907">
    <property type="entry name" value="Hppk_sf"/>
</dbReference>
<keyword evidence="14" id="KW-0479">Metal-binding</keyword>
<dbReference type="Gene3D" id="3.20.20.20">
    <property type="entry name" value="Dihydropteroate synthase-like"/>
    <property type="match status" value="1"/>
</dbReference>
<dbReference type="Proteomes" id="UP000800235">
    <property type="component" value="Unassembled WGS sequence"/>
</dbReference>
<comment type="catalytic activity">
    <reaction evidence="1">
        <text>(7,8-dihydropterin-6-yl)methyl diphosphate + 4-aminobenzoate = 7,8-dihydropteroate + diphosphate</text>
        <dbReference type="Rhea" id="RHEA:19949"/>
        <dbReference type="ChEBI" id="CHEBI:17836"/>
        <dbReference type="ChEBI" id="CHEBI:17839"/>
        <dbReference type="ChEBI" id="CHEBI:33019"/>
        <dbReference type="ChEBI" id="CHEBI:72950"/>
        <dbReference type="EC" id="2.5.1.15"/>
    </reaction>
</comment>
<keyword evidence="20" id="KW-0511">Multifunctional enzyme</keyword>
<organism evidence="26 27">
    <name type="scientific">Tothia fuscella</name>
    <dbReference type="NCBI Taxonomy" id="1048955"/>
    <lineage>
        <taxon>Eukaryota</taxon>
        <taxon>Fungi</taxon>
        <taxon>Dikarya</taxon>
        <taxon>Ascomycota</taxon>
        <taxon>Pezizomycotina</taxon>
        <taxon>Dothideomycetes</taxon>
        <taxon>Pleosporomycetidae</taxon>
        <taxon>Venturiales</taxon>
        <taxon>Cylindrosympodiaceae</taxon>
        <taxon>Tothia</taxon>
    </lineage>
</organism>
<evidence type="ECO:0000256" key="11">
    <source>
        <dbReference type="ARBA" id="ARBA00013043"/>
    </source>
</evidence>
<dbReference type="PANTHER" id="PTHR20941:SF1">
    <property type="entry name" value="FOLIC ACID SYNTHESIS PROTEIN FOL1"/>
    <property type="match status" value="1"/>
</dbReference>
<evidence type="ECO:0000256" key="23">
    <source>
        <dbReference type="ARBA" id="ARBA00067568"/>
    </source>
</evidence>
<evidence type="ECO:0000313" key="27">
    <source>
        <dbReference type="Proteomes" id="UP000800235"/>
    </source>
</evidence>
<dbReference type="NCBIfam" id="TIGR01496">
    <property type="entry name" value="DHPS"/>
    <property type="match status" value="1"/>
</dbReference>
<comment type="catalytic activity">
    <reaction evidence="2">
        <text>6-hydroxymethyl-7,8-dihydropterin + ATP = (7,8-dihydropterin-6-yl)methyl diphosphate + AMP + H(+)</text>
        <dbReference type="Rhea" id="RHEA:11412"/>
        <dbReference type="ChEBI" id="CHEBI:15378"/>
        <dbReference type="ChEBI" id="CHEBI:30616"/>
        <dbReference type="ChEBI" id="CHEBI:44841"/>
        <dbReference type="ChEBI" id="CHEBI:72950"/>
        <dbReference type="ChEBI" id="CHEBI:456215"/>
        <dbReference type="EC" id="2.7.6.3"/>
    </reaction>
</comment>
<evidence type="ECO:0000256" key="5">
    <source>
        <dbReference type="ARBA" id="ARBA00004763"/>
    </source>
</evidence>
<dbReference type="Gene3D" id="3.30.70.560">
    <property type="entry name" value="7,8-Dihydro-6-hydroxymethylpterin-pyrophosphokinase HPPK"/>
    <property type="match status" value="1"/>
</dbReference>
<evidence type="ECO:0000256" key="18">
    <source>
        <dbReference type="ARBA" id="ARBA00022842"/>
    </source>
</evidence>
<dbReference type="GO" id="GO:0004156">
    <property type="term" value="F:dihydropteroate synthase activity"/>
    <property type="evidence" value="ECO:0007669"/>
    <property type="project" value="UniProtKB-EC"/>
</dbReference>
<dbReference type="GO" id="GO:0003848">
    <property type="term" value="F:2-amino-4-hydroxy-6-hydroxymethyldihydropteridine diphosphokinase activity"/>
    <property type="evidence" value="ECO:0007669"/>
    <property type="project" value="UniProtKB-EC"/>
</dbReference>
<dbReference type="PROSITE" id="PS00794">
    <property type="entry name" value="HPPK"/>
    <property type="match status" value="1"/>
</dbReference>
<evidence type="ECO:0000256" key="6">
    <source>
        <dbReference type="ARBA" id="ARBA00005013"/>
    </source>
</evidence>
<dbReference type="Pfam" id="PF01288">
    <property type="entry name" value="HPPK"/>
    <property type="match status" value="1"/>
</dbReference>
<comment type="caution">
    <text evidence="26">The sequence shown here is derived from an EMBL/GenBank/DDBJ whole genome shotgun (WGS) entry which is preliminary data.</text>
</comment>
<dbReference type="InterPro" id="IPR000489">
    <property type="entry name" value="Pterin-binding_dom"/>
</dbReference>
<dbReference type="CDD" id="cd00483">
    <property type="entry name" value="HPPK"/>
    <property type="match status" value="1"/>
</dbReference>
<evidence type="ECO:0000313" key="26">
    <source>
        <dbReference type="EMBL" id="KAF2433607.1"/>
    </source>
</evidence>
<dbReference type="Pfam" id="PF00809">
    <property type="entry name" value="Pterin_bind"/>
    <property type="match status" value="1"/>
</dbReference>
<dbReference type="SUPFAM" id="SSF55083">
    <property type="entry name" value="6-hydroxymethyl-7,8-dihydropterin pyrophosphokinase, HPPK"/>
    <property type="match status" value="1"/>
</dbReference>
<evidence type="ECO:0000256" key="17">
    <source>
        <dbReference type="ARBA" id="ARBA00022840"/>
    </source>
</evidence>
<comment type="pathway">
    <text evidence="5">Cofactor biosynthesis; tetrahydrofolate biosynthesis; 7,8-dihydrofolate from 2-amino-4-hydroxy-6-hydroxymethyl-7,8-dihydropteridine diphosphate and 4-aminobenzoate: step 1/2.</text>
</comment>
<dbReference type="InterPro" id="IPR011005">
    <property type="entry name" value="Dihydropteroate_synth-like_sf"/>
</dbReference>
<comment type="similarity">
    <text evidence="8">In the N-terminal section; belongs to the DHNA family.</text>
</comment>
<dbReference type="NCBIfam" id="TIGR01498">
    <property type="entry name" value="folK"/>
    <property type="match status" value="1"/>
</dbReference>
<name>A0A9P4NXU1_9PEZI</name>
<dbReference type="GO" id="GO:0005740">
    <property type="term" value="C:mitochondrial envelope"/>
    <property type="evidence" value="ECO:0007669"/>
    <property type="project" value="TreeGrafter"/>
</dbReference>
<evidence type="ECO:0000256" key="3">
    <source>
        <dbReference type="ARBA" id="ARBA00001353"/>
    </source>
</evidence>
<dbReference type="GO" id="GO:0046872">
    <property type="term" value="F:metal ion binding"/>
    <property type="evidence" value="ECO:0007669"/>
    <property type="project" value="UniProtKB-KW"/>
</dbReference>
<dbReference type="EC" id="4.1.2.25" evidence="11"/>
<keyword evidence="19" id="KW-0289">Folate biosynthesis</keyword>
<dbReference type="SUPFAM" id="SSF51717">
    <property type="entry name" value="Dihydropteroate synthetase-like"/>
    <property type="match status" value="1"/>
</dbReference>
<evidence type="ECO:0000256" key="9">
    <source>
        <dbReference type="ARBA" id="ARBA00009951"/>
    </source>
</evidence>
<proteinExistence type="inferred from homology"/>
<reference evidence="26" key="1">
    <citation type="journal article" date="2020" name="Stud. Mycol.">
        <title>101 Dothideomycetes genomes: a test case for predicting lifestyles and emergence of pathogens.</title>
        <authorList>
            <person name="Haridas S."/>
            <person name="Albert R."/>
            <person name="Binder M."/>
            <person name="Bloem J."/>
            <person name="Labutti K."/>
            <person name="Salamov A."/>
            <person name="Andreopoulos B."/>
            <person name="Baker S."/>
            <person name="Barry K."/>
            <person name="Bills G."/>
            <person name="Bluhm B."/>
            <person name="Cannon C."/>
            <person name="Castanera R."/>
            <person name="Culley D."/>
            <person name="Daum C."/>
            <person name="Ezra D."/>
            <person name="Gonzalez J."/>
            <person name="Henrissat B."/>
            <person name="Kuo A."/>
            <person name="Liang C."/>
            <person name="Lipzen A."/>
            <person name="Lutzoni F."/>
            <person name="Magnuson J."/>
            <person name="Mondo S."/>
            <person name="Nolan M."/>
            <person name="Ohm R."/>
            <person name="Pangilinan J."/>
            <person name="Park H.-J."/>
            <person name="Ramirez L."/>
            <person name="Alfaro M."/>
            <person name="Sun H."/>
            <person name="Tritt A."/>
            <person name="Yoshinaga Y."/>
            <person name="Zwiers L.-H."/>
            <person name="Turgeon B."/>
            <person name="Goodwin S."/>
            <person name="Spatafora J."/>
            <person name="Crous P."/>
            <person name="Grigoriev I."/>
        </authorList>
    </citation>
    <scope>NUCLEOTIDE SEQUENCE</scope>
    <source>
        <strain evidence="26">CBS 130266</strain>
    </source>
</reference>
<dbReference type="EC" id="2.7.6.3" evidence="12"/>
<dbReference type="AlphaFoldDB" id="A0A9P4NXU1"/>
<evidence type="ECO:0000256" key="1">
    <source>
        <dbReference type="ARBA" id="ARBA00000012"/>
    </source>
</evidence>
<evidence type="ECO:0000256" key="21">
    <source>
        <dbReference type="ARBA" id="ARBA00058009"/>
    </source>
</evidence>
<comment type="function">
    <text evidence="21">Catalyzes three sequential steps of tetrahydrofolate biosynthesis.</text>
</comment>
<evidence type="ECO:0000259" key="25">
    <source>
        <dbReference type="PROSITE" id="PS50972"/>
    </source>
</evidence>
<dbReference type="GO" id="GO:0004150">
    <property type="term" value="F:dihydroneopterin aldolase activity"/>
    <property type="evidence" value="ECO:0007669"/>
    <property type="project" value="UniProtKB-EC"/>
</dbReference>
<comment type="pathway">
    <text evidence="6">Cofactor biosynthesis; tetrahydrofolate biosynthesis; 2-amino-4-hydroxy-6-hydroxymethyl-7,8-dihydropteridine diphosphate from 7,8-dihydroneopterin triphosphate: step 3/4.</text>
</comment>
<comment type="cofactor">
    <cofactor evidence="4">
        <name>Mg(2+)</name>
        <dbReference type="ChEBI" id="CHEBI:18420"/>
    </cofactor>
</comment>
<evidence type="ECO:0000256" key="12">
    <source>
        <dbReference type="ARBA" id="ARBA00013253"/>
    </source>
</evidence>
<dbReference type="PANTHER" id="PTHR20941">
    <property type="entry name" value="FOLATE SYNTHESIS PROTEINS"/>
    <property type="match status" value="1"/>
</dbReference>
<keyword evidence="17" id="KW-0067">ATP-binding</keyword>
<keyword evidence="16" id="KW-0418">Kinase</keyword>
<dbReference type="GO" id="GO:0005524">
    <property type="term" value="F:ATP binding"/>
    <property type="evidence" value="ECO:0007669"/>
    <property type="project" value="UniProtKB-KW"/>
</dbReference>
<evidence type="ECO:0000256" key="8">
    <source>
        <dbReference type="ARBA" id="ARBA00009640"/>
    </source>
</evidence>
<comment type="catalytic activity">
    <reaction evidence="3">
        <text>7,8-dihydroneopterin = 6-hydroxymethyl-7,8-dihydropterin + glycolaldehyde</text>
        <dbReference type="Rhea" id="RHEA:10540"/>
        <dbReference type="ChEBI" id="CHEBI:17001"/>
        <dbReference type="ChEBI" id="CHEBI:17071"/>
        <dbReference type="ChEBI" id="CHEBI:44841"/>
        <dbReference type="EC" id="4.1.2.25"/>
    </reaction>
</comment>
<sequence length="482" mass="53048">MQRVTVALGSNMGNRFQEIEQACVEMESAGMIITRTSGLWETEAMYFLDQDNFLNGVCEVWVRSGGPAEFLQKLQEIECKLGRVKFIDKGPRCIDLDILLWGGETVNLPHIPLTIPHKSILEREFVLRPLCQLIPNESLPLPGPGGTFQAHLSRLENSTFAKNRSKNIPTMPISTQVPLYLGSTPLTPSLAKRRTRIMSILNLTPDSFSDGGRHSAEDLISLNDTITRHIKHGVSIIDIGGQSSRPGAKSITSDEELSRILPAIKLIRDIDAEIFEKKSRLANVTISIDTYRADVAKAAIEAGAHIINDISAGTMDPDMLSTVAKLGCTYILMHMRGTPETMTLPENTTYEGDIIQIIGQELSARVAAAEKAGIRRWRMILDPGIGFAKTGNQNLEILRRLSELRSFPGLQDMPWLVGTSRKGFIGKITGVKEAHERNWGTAATVTAAVQGGADIVRVHDVDEMIKVVKVADAIWRTRGVNP</sequence>